<dbReference type="Proteomes" id="UP000321197">
    <property type="component" value="Unassembled WGS sequence"/>
</dbReference>
<dbReference type="RefSeq" id="WP_119341507.1">
    <property type="nucleotide sequence ID" value="NZ_BJXL01000066.1"/>
</dbReference>
<evidence type="ECO:0000313" key="2">
    <source>
        <dbReference type="Proteomes" id="UP000321197"/>
    </source>
</evidence>
<proteinExistence type="predicted"/>
<reference evidence="1 2" key="1">
    <citation type="submission" date="2019-07" db="EMBL/GenBank/DDBJ databases">
        <title>Whole genome shotgun sequence of Meiothermus hypogaeus NBRC 106114.</title>
        <authorList>
            <person name="Hosoyama A."/>
            <person name="Uohara A."/>
            <person name="Ohji S."/>
            <person name="Ichikawa N."/>
        </authorList>
    </citation>
    <scope>NUCLEOTIDE SEQUENCE [LARGE SCALE GENOMIC DNA]</scope>
    <source>
        <strain evidence="1 2">NBRC 106114</strain>
    </source>
</reference>
<accession>A0A511R2S9</accession>
<dbReference type="OrthoDB" id="27547at2"/>
<organism evidence="1 2">
    <name type="scientific">Meiothermus hypogaeus NBRC 106114</name>
    <dbReference type="NCBI Taxonomy" id="1227553"/>
    <lineage>
        <taxon>Bacteria</taxon>
        <taxon>Thermotogati</taxon>
        <taxon>Deinococcota</taxon>
        <taxon>Deinococci</taxon>
        <taxon>Thermales</taxon>
        <taxon>Thermaceae</taxon>
        <taxon>Meiothermus</taxon>
    </lineage>
</organism>
<comment type="caution">
    <text evidence="1">The sequence shown here is derived from an EMBL/GenBank/DDBJ whole genome shotgun (WGS) entry which is preliminary data.</text>
</comment>
<dbReference type="EMBL" id="BJXL01000066">
    <property type="protein sequence ID" value="GEM83913.1"/>
    <property type="molecule type" value="Genomic_DNA"/>
</dbReference>
<evidence type="ECO:0000313" key="1">
    <source>
        <dbReference type="EMBL" id="GEM83913.1"/>
    </source>
</evidence>
<name>A0A511R2S9_9DEIN</name>
<sequence length="64" mass="6892">MQTSPDLPLFELAVLAGGLYLGLGRVKNLRTGQGCPKCETVQAIVAFGLAAWAGWEIWTHYGSK</sequence>
<gene>
    <name evidence="1" type="ORF">MHY01S_20790</name>
</gene>
<protein>
    <submittedName>
        <fullName evidence="1">Uncharacterized protein</fullName>
    </submittedName>
</protein>
<dbReference type="AlphaFoldDB" id="A0A511R2S9"/>